<organism evidence="2 3">
    <name type="scientific">Bodo saltans</name>
    <name type="common">Flagellated protozoan</name>
    <dbReference type="NCBI Taxonomy" id="75058"/>
    <lineage>
        <taxon>Eukaryota</taxon>
        <taxon>Discoba</taxon>
        <taxon>Euglenozoa</taxon>
        <taxon>Kinetoplastea</taxon>
        <taxon>Metakinetoplastina</taxon>
        <taxon>Eubodonida</taxon>
        <taxon>Bodonidae</taxon>
        <taxon>Bodo</taxon>
    </lineage>
</organism>
<sequence>MERCHAARLHIGNVVWRCGSEMNGSSLQDAPARIDVKVRLDDNVHTIDRLSIRIANFPKSVMLSVSVKLDPTTAVLNSDLSMMNISNLAMRRSSVFIAITADETLNVTVLLSNVKIGGTLPEIEATSQPDGLVVVTGTTNCVNVTISMKNSVVAPLVYANYAMVRLSGHSTTHCKVELLSTVVNWILNCTGTRANGCARSPVESSNTDVLYIYTMNEGLLLSSSVRIESSTIAVRSLTDTTSQSGFASTVIRVTGDYNKKRSSLRLCSFSITNSDVSLHMTEMANGIIVAYMLGGANQSLFIVANVSSNVSLQGDVPRARGRSVSLISVLYEVTLWESRFLVSNVSLTVLLSPGSAGPALLCAPAASYMMYCLDAIATVDVIQLGEASCVEVLIGDVSLRSWIRSGFVVGLQLVSPAITFPISVISSCMVRIPVALNNSTVRLVRSSHSAVIENVTFATPKGQVVLPGSAGVIVGLFYIAGNVTNSIFAVNSSSHFSNFRGSLFGDVAENYADIVEQSSLVTFNITCTTCRVLKTYVVSLNLPGMALGYFFPQEVSEMQHLELSFTLTNLTTVSTDLRHSSVYAVSFVFAPSRIVASTIVVTGCVVETSAEISSFYCMIGPSALQSARFQFLVDATQFFIVNVTPPGLLFSPAMPLPTQTTLGCNSINRLPFPSPSTFAWLPHAMQRDLLSAFNRTHQSNDTVSVFRIDQTLLGFRSIAGCDDFSGPHPTLAPNDDDEHVTPSVLTAQQSAVAAFFGGADAPLLIGVLSSKCGGASVSFGRVFLSPFYALGVAASVFGNIVIIAVALCLRASAVKIHMRDTHQQDLLKRIVLFGRFRIPLYPMHRFPNWDVSACSFLLQGTLFYSARGVSDESSTTADVVAGAIGVVFVVTAVLVLVELQRESLHAAQFHFQRYRRHIREKHRSTLWRCFVPSGRWGPHATRLALGSLRASTSTHTTGRDSCADVQFVLAPLLFQVIFQALMGIDFRGSKAGCGIAFLSAGSCSLALSLFFMLSKRNRSHLFCIVQVTSFGVQTLLLFAFAAAIFTDQDEAARSFVIATAYAVSVASVVRMCATIATFVWESKQPTGALENSTAKKPSSDGTMISKHKEPTLWRVGSQYHSLQLLVNEICFSRVSRKK</sequence>
<name>A0A0S4KLX8_BODSA</name>
<keyword evidence="3" id="KW-1185">Reference proteome</keyword>
<keyword evidence="1" id="KW-1133">Transmembrane helix</keyword>
<feature type="transmembrane region" description="Helical" evidence="1">
    <location>
        <begin position="1021"/>
        <end position="1045"/>
    </location>
</feature>
<protein>
    <submittedName>
        <fullName evidence="2">Transmembrane protein, putative</fullName>
    </submittedName>
</protein>
<dbReference type="Proteomes" id="UP000051952">
    <property type="component" value="Unassembled WGS sequence"/>
</dbReference>
<dbReference type="VEuPathDB" id="TriTrypDB:BSAL_08465"/>
<feature type="transmembrane region" description="Helical" evidence="1">
    <location>
        <begin position="1057"/>
        <end position="1080"/>
    </location>
</feature>
<evidence type="ECO:0000313" key="3">
    <source>
        <dbReference type="Proteomes" id="UP000051952"/>
    </source>
</evidence>
<feature type="transmembrane region" description="Helical" evidence="1">
    <location>
        <begin position="846"/>
        <end position="867"/>
    </location>
</feature>
<keyword evidence="1" id="KW-0472">Membrane</keyword>
<feature type="transmembrane region" description="Helical" evidence="1">
    <location>
        <begin position="994"/>
        <end position="1014"/>
    </location>
</feature>
<feature type="transmembrane region" description="Helical" evidence="1">
    <location>
        <begin position="787"/>
        <end position="809"/>
    </location>
</feature>
<keyword evidence="1 2" id="KW-0812">Transmembrane</keyword>
<feature type="transmembrane region" description="Helical" evidence="1">
    <location>
        <begin position="879"/>
        <end position="897"/>
    </location>
</feature>
<dbReference type="AlphaFoldDB" id="A0A0S4KLX8"/>
<reference evidence="3" key="1">
    <citation type="submission" date="2015-09" db="EMBL/GenBank/DDBJ databases">
        <authorList>
            <consortium name="Pathogen Informatics"/>
        </authorList>
    </citation>
    <scope>NUCLEOTIDE SEQUENCE [LARGE SCALE GENOMIC DNA]</scope>
    <source>
        <strain evidence="3">Lake Konstanz</strain>
    </source>
</reference>
<accession>A0A0S4KLX8</accession>
<dbReference type="EMBL" id="CYKH01001435">
    <property type="protein sequence ID" value="CUI14623.1"/>
    <property type="molecule type" value="Genomic_DNA"/>
</dbReference>
<evidence type="ECO:0000313" key="2">
    <source>
        <dbReference type="EMBL" id="CUI14623.1"/>
    </source>
</evidence>
<gene>
    <name evidence="2" type="ORF">BSAL_08465</name>
</gene>
<feature type="transmembrane region" description="Helical" evidence="1">
    <location>
        <begin position="965"/>
        <end position="982"/>
    </location>
</feature>
<evidence type="ECO:0000256" key="1">
    <source>
        <dbReference type="SAM" id="Phobius"/>
    </source>
</evidence>
<proteinExistence type="predicted"/>